<dbReference type="GO" id="GO:0005739">
    <property type="term" value="C:mitochondrion"/>
    <property type="evidence" value="ECO:0007669"/>
    <property type="project" value="TreeGrafter"/>
</dbReference>
<evidence type="ECO:0000256" key="8">
    <source>
        <dbReference type="ARBA" id="ARBA00023007"/>
    </source>
</evidence>
<evidence type="ECO:0000256" key="5">
    <source>
        <dbReference type="ARBA" id="ARBA00015587"/>
    </source>
</evidence>
<evidence type="ECO:0000313" key="10">
    <source>
        <dbReference type="Proteomes" id="UP000887577"/>
    </source>
</evidence>
<evidence type="ECO:0000313" key="11">
    <source>
        <dbReference type="WBParaSite" id="PSU_v2.g16600.t1"/>
    </source>
</evidence>
<dbReference type="Pfam" id="PF01242">
    <property type="entry name" value="PTPS"/>
    <property type="match status" value="1"/>
</dbReference>
<dbReference type="PROSITE" id="PS00987">
    <property type="entry name" value="PTPS_1"/>
    <property type="match status" value="1"/>
</dbReference>
<dbReference type="InterPro" id="IPR022470">
    <property type="entry name" value="PTPS_Cys_AS"/>
</dbReference>
<evidence type="ECO:0000256" key="6">
    <source>
        <dbReference type="ARBA" id="ARBA00022723"/>
    </source>
</evidence>
<keyword evidence="10" id="KW-1185">Reference proteome</keyword>
<evidence type="ECO:0000256" key="3">
    <source>
        <dbReference type="ARBA" id="ARBA00009164"/>
    </source>
</evidence>
<keyword evidence="8" id="KW-0783">Tetrahydrobiopterin biosynthesis</keyword>
<dbReference type="WBParaSite" id="PSU_v2.g16600.t1">
    <property type="protein sequence ID" value="PSU_v2.g16600.t1"/>
    <property type="gene ID" value="PSU_v2.g16600"/>
</dbReference>
<dbReference type="PROSITE" id="PS00988">
    <property type="entry name" value="PTPS_2"/>
    <property type="match status" value="1"/>
</dbReference>
<comment type="pathway">
    <text evidence="2">Cofactor biosynthesis; tetrahydrobiopterin biosynthesis; tetrahydrobiopterin from 7,8-dihydroneopterin triphosphate: step 1/3.</text>
</comment>
<dbReference type="Proteomes" id="UP000887577">
    <property type="component" value="Unplaced"/>
</dbReference>
<dbReference type="GO" id="GO:0046872">
    <property type="term" value="F:metal ion binding"/>
    <property type="evidence" value="ECO:0007669"/>
    <property type="project" value="UniProtKB-KW"/>
</dbReference>
<accession>A0A914YB07</accession>
<dbReference type="AlphaFoldDB" id="A0A914YB07"/>
<reference evidence="11" key="1">
    <citation type="submission" date="2022-11" db="UniProtKB">
        <authorList>
            <consortium name="WormBaseParasite"/>
        </authorList>
    </citation>
    <scope>IDENTIFICATION</scope>
</reference>
<comment type="similarity">
    <text evidence="3">Belongs to the PTPS family.</text>
</comment>
<protein>
    <recommendedName>
        <fullName evidence="5">6-pyruvoyl tetrahydrobiopterin synthase</fullName>
        <ecNumber evidence="4">4.2.3.12</ecNumber>
    </recommendedName>
</protein>
<dbReference type="Gene3D" id="3.30.479.10">
    <property type="entry name" value="6-pyruvoyl tetrahydropterin synthase/QueD"/>
    <property type="match status" value="1"/>
</dbReference>
<comment type="cofactor">
    <cofactor evidence="1">
        <name>Zn(2+)</name>
        <dbReference type="ChEBI" id="CHEBI:29105"/>
    </cofactor>
</comment>
<dbReference type="InterPro" id="IPR022469">
    <property type="entry name" value="PTPS_His_AS"/>
</dbReference>
<sequence length="161" mass="18653">MSANSHSHPIVDLIRIESFSASHRLNSAALSAEENKEIFGKCNNLNGHGHNYRWEVYLRGMVDEKTGMVYNLENLKREMAAVMDLVDHKNLDIDVDYFRENKMVTTSENVAIFLYDSLKERMEKPDLLLKVKVHETDKNSFVYKGQRMIPIDDSGHQLMHQ</sequence>
<name>A0A914YB07_9BILA</name>
<keyword evidence="9" id="KW-0456">Lyase</keyword>
<evidence type="ECO:0000256" key="4">
    <source>
        <dbReference type="ARBA" id="ARBA00013100"/>
    </source>
</evidence>
<evidence type="ECO:0000256" key="1">
    <source>
        <dbReference type="ARBA" id="ARBA00001947"/>
    </source>
</evidence>
<dbReference type="GO" id="GO:0006729">
    <property type="term" value="P:tetrahydrobiopterin biosynthetic process"/>
    <property type="evidence" value="ECO:0007669"/>
    <property type="project" value="UniProtKB-KW"/>
</dbReference>
<dbReference type="InterPro" id="IPR038418">
    <property type="entry name" value="6-PTP_synth/QueD_sf"/>
</dbReference>
<evidence type="ECO:0000256" key="9">
    <source>
        <dbReference type="ARBA" id="ARBA00023239"/>
    </source>
</evidence>
<dbReference type="EC" id="4.2.3.12" evidence="4"/>
<dbReference type="GO" id="GO:0003874">
    <property type="term" value="F:6-pyruvoyltetrahydropterin synthase activity"/>
    <property type="evidence" value="ECO:0007669"/>
    <property type="project" value="UniProtKB-EC"/>
</dbReference>
<proteinExistence type="inferred from homology"/>
<dbReference type="InterPro" id="IPR007115">
    <property type="entry name" value="6-PTP_synth/QueD"/>
</dbReference>
<dbReference type="SUPFAM" id="SSF55620">
    <property type="entry name" value="Tetrahydrobiopterin biosynthesis enzymes-like"/>
    <property type="match status" value="1"/>
</dbReference>
<evidence type="ECO:0000256" key="2">
    <source>
        <dbReference type="ARBA" id="ARBA00005126"/>
    </source>
</evidence>
<dbReference type="PANTHER" id="PTHR12589">
    <property type="entry name" value="PYRUVOYL TETRAHYDROBIOPTERIN SYNTHASE"/>
    <property type="match status" value="1"/>
</dbReference>
<keyword evidence="7" id="KW-0862">Zinc</keyword>
<dbReference type="FunFam" id="3.30.479.10:FF:000003">
    <property type="entry name" value="6-pyruvoyl tetrahydrobiopterin synthase"/>
    <property type="match status" value="1"/>
</dbReference>
<keyword evidence="6" id="KW-0479">Metal-binding</keyword>
<dbReference type="PANTHER" id="PTHR12589:SF7">
    <property type="entry name" value="6-PYRUVOYL TETRAHYDROBIOPTERIN SYNTHASE"/>
    <property type="match status" value="1"/>
</dbReference>
<evidence type="ECO:0000256" key="7">
    <source>
        <dbReference type="ARBA" id="ARBA00022833"/>
    </source>
</evidence>
<organism evidence="10 11">
    <name type="scientific">Panagrolaimus superbus</name>
    <dbReference type="NCBI Taxonomy" id="310955"/>
    <lineage>
        <taxon>Eukaryota</taxon>
        <taxon>Metazoa</taxon>
        <taxon>Ecdysozoa</taxon>
        <taxon>Nematoda</taxon>
        <taxon>Chromadorea</taxon>
        <taxon>Rhabditida</taxon>
        <taxon>Tylenchina</taxon>
        <taxon>Panagrolaimomorpha</taxon>
        <taxon>Panagrolaimoidea</taxon>
        <taxon>Panagrolaimidae</taxon>
        <taxon>Panagrolaimus</taxon>
    </lineage>
</organism>